<dbReference type="Pfam" id="PF07664">
    <property type="entry name" value="FeoB_C"/>
    <property type="match status" value="1"/>
</dbReference>
<dbReference type="RefSeq" id="WP_128502113.1">
    <property type="nucleotide sequence ID" value="NZ_CP035107.1"/>
</dbReference>
<evidence type="ECO:0000256" key="6">
    <source>
        <dbReference type="ARBA" id="ARBA00022741"/>
    </source>
</evidence>
<sequence length="696" mass="78621">MSVLKIALVGNPNVGKSTLFNALTGLKQRVGNYPGTTVEKRVGSLKHQGVRVKLYDFPGTYTLYPKSADEEVVFNILNNPNSPDFPDKVVVVGSPLQLKRSLLLYHQVRDAGLPVIFVLNMADEIEKNQLSINREEFRMLLGEDLIEINARNAQNISILKDRILEDFPIYESSFQVSPLFEGAVQKMREKLELKRDYTAFQYLAQPSISFFTPEQTRHKQDIITEFHLIESRMQVAETVQRYELIDPLCDRLLPPANTDNVSFTEKLDRIFTHPVLGYLIFFLLLFLVFQAIYSKAEVPMVYIDEKFGELQDFAKINLGDSPLANLITDGIIPGISGIVIFVPQIFILTLFLLLLEESGYMSRVVFLMDKWMRPFGLNGKSVVPLMSGAACAIPGILAARNIENTKERLITMLVTPFITCSARLPVYAVLIALVIPQKQFLGFNLQGVVLMGLYLLGVFGALLFALIFNKGIKTPYKSYLIMEMPDYRIPYWKNVLLGLWEKVSAFVFGAGKIILAVSVILWVLASYGVTDKFKNAEEHIAQESRIHQWSEEDFEHHLAAYKLENSLLGNIGKTIEPVFKPLGYDWKISIGVLTSFAAREVFISTMATIYSLGSDNDDENQIVARMHNETRPNGEKVFNLATGVSLMLFYAFAMQCLSTLAVVRRETGIWKWPMVQLVCMTGLAYLVSMLTYQLLS</sequence>
<dbReference type="InterPro" id="IPR006073">
    <property type="entry name" value="GTP-bd"/>
</dbReference>
<feature type="transmembrane region" description="Helical" evidence="15">
    <location>
        <begin position="409"/>
        <end position="435"/>
    </location>
</feature>
<feature type="transmembrane region" description="Helical" evidence="15">
    <location>
        <begin position="674"/>
        <end position="695"/>
    </location>
</feature>
<gene>
    <name evidence="17" type="primary">feoB</name>
    <name evidence="17" type="ORF">EQP59_10130</name>
</gene>
<evidence type="ECO:0000256" key="13">
    <source>
        <dbReference type="PIRSR" id="PIRSR603373-1"/>
    </source>
</evidence>
<dbReference type="Pfam" id="PF07670">
    <property type="entry name" value="Gate"/>
    <property type="match status" value="2"/>
</dbReference>
<name>A0A410JTZ6_ORNRH</name>
<proteinExistence type="inferred from homology"/>
<keyword evidence="3" id="KW-1003">Cell membrane</keyword>
<evidence type="ECO:0000256" key="1">
    <source>
        <dbReference type="ARBA" id="ARBA00004651"/>
    </source>
</evidence>
<evidence type="ECO:0000256" key="11">
    <source>
        <dbReference type="ARBA" id="ARBA00023136"/>
    </source>
</evidence>
<keyword evidence="9" id="KW-0406">Ion transport</keyword>
<evidence type="ECO:0000313" key="17">
    <source>
        <dbReference type="EMBL" id="QAR31672.1"/>
    </source>
</evidence>
<keyword evidence="4 15" id="KW-0410">Iron transport</keyword>
<evidence type="ECO:0000256" key="7">
    <source>
        <dbReference type="ARBA" id="ARBA00022989"/>
    </source>
</evidence>
<organism evidence="17 18">
    <name type="scientific">Ornithobacterium rhinotracheale</name>
    <dbReference type="NCBI Taxonomy" id="28251"/>
    <lineage>
        <taxon>Bacteria</taxon>
        <taxon>Pseudomonadati</taxon>
        <taxon>Bacteroidota</taxon>
        <taxon>Flavobacteriia</taxon>
        <taxon>Flavobacteriales</taxon>
        <taxon>Weeksellaceae</taxon>
        <taxon>Ornithobacterium</taxon>
    </lineage>
</organism>
<evidence type="ECO:0000256" key="3">
    <source>
        <dbReference type="ARBA" id="ARBA00022475"/>
    </source>
</evidence>
<comment type="subcellular location">
    <subcellularLocation>
        <location evidence="15">Cell inner membrane</location>
        <topology evidence="15">Multi-pass membrane protein</topology>
    </subcellularLocation>
    <subcellularLocation>
        <location evidence="1">Cell membrane</location>
        <topology evidence="1">Multi-pass membrane protein</topology>
    </subcellularLocation>
</comment>
<dbReference type="Proteomes" id="UP000287701">
    <property type="component" value="Chromosome"/>
</dbReference>
<evidence type="ECO:0000313" key="18">
    <source>
        <dbReference type="Proteomes" id="UP000287701"/>
    </source>
</evidence>
<evidence type="ECO:0000256" key="12">
    <source>
        <dbReference type="NCBIfam" id="TIGR00437"/>
    </source>
</evidence>
<dbReference type="Pfam" id="PF02421">
    <property type="entry name" value="FeoB_N"/>
    <property type="match status" value="1"/>
</dbReference>
<reference evidence="17 18" key="1">
    <citation type="submission" date="2019-01" db="EMBL/GenBank/DDBJ databases">
        <title>Whole Genome of Ornithobacterium rhinotracheale FARPER-174b.</title>
        <authorList>
            <person name="Tataje-Lavanda L.A."/>
            <person name="Montalvan A."/>
            <person name="Montesinos R."/>
            <person name="Zimic M."/>
            <person name="Fernandez-Sanchez M."/>
            <person name="Fernandez-Diaz M."/>
        </authorList>
    </citation>
    <scope>NUCLEOTIDE SEQUENCE [LARGE SCALE GENOMIC DNA]</scope>
    <source>
        <strain evidence="17 18">FARPER-174b</strain>
    </source>
</reference>
<dbReference type="PANTHER" id="PTHR43185:SF1">
    <property type="entry name" value="FE(2+) TRANSPORTER FEOB"/>
    <property type="match status" value="1"/>
</dbReference>
<dbReference type="SUPFAM" id="SSF52540">
    <property type="entry name" value="P-loop containing nucleoside triphosphate hydrolases"/>
    <property type="match status" value="1"/>
</dbReference>
<dbReference type="PRINTS" id="PR00326">
    <property type="entry name" value="GTP1OBG"/>
</dbReference>
<evidence type="ECO:0000256" key="10">
    <source>
        <dbReference type="ARBA" id="ARBA00023134"/>
    </source>
</evidence>
<comment type="similarity">
    <text evidence="15">Belongs to the TRAFAC class TrmE-Era-EngA-EngB-Septin-like GTPase superfamily. FeoB GTPase (TC 9.A.8) family.</text>
</comment>
<feature type="transmembrane region" description="Helical" evidence="15">
    <location>
        <begin position="637"/>
        <end position="662"/>
    </location>
</feature>
<evidence type="ECO:0000256" key="5">
    <source>
        <dbReference type="ARBA" id="ARBA00022692"/>
    </source>
</evidence>
<dbReference type="GO" id="GO:0046872">
    <property type="term" value="F:metal ion binding"/>
    <property type="evidence" value="ECO:0007669"/>
    <property type="project" value="UniProtKB-KW"/>
</dbReference>
<keyword evidence="5 15" id="KW-0812">Transmembrane</keyword>
<feature type="transmembrane region" description="Helical" evidence="15">
    <location>
        <begin position="447"/>
        <end position="468"/>
    </location>
</feature>
<feature type="transmembrane region" description="Helical" evidence="15">
    <location>
        <begin position="275"/>
        <end position="293"/>
    </location>
</feature>
<dbReference type="CDD" id="cd01879">
    <property type="entry name" value="FeoB"/>
    <property type="match status" value="1"/>
</dbReference>
<evidence type="ECO:0000256" key="8">
    <source>
        <dbReference type="ARBA" id="ARBA00023004"/>
    </source>
</evidence>
<keyword evidence="14" id="KW-0460">Magnesium</keyword>
<dbReference type="InterPro" id="IPR011640">
    <property type="entry name" value="Fe2_transport_prot_B_C"/>
</dbReference>
<feature type="binding site" evidence="13">
    <location>
        <begin position="56"/>
        <end position="59"/>
    </location>
    <ligand>
        <name>GTP</name>
        <dbReference type="ChEBI" id="CHEBI:37565"/>
        <label>3</label>
    </ligand>
</feature>
<keyword evidence="14" id="KW-0479">Metal-binding</keyword>
<dbReference type="Gene3D" id="3.40.50.300">
    <property type="entry name" value="P-loop containing nucleotide triphosphate hydrolases"/>
    <property type="match status" value="1"/>
</dbReference>
<dbReference type="InterPro" id="IPR011642">
    <property type="entry name" value="Gate_dom"/>
</dbReference>
<keyword evidence="10 13" id="KW-0342">GTP-binding</keyword>
<dbReference type="NCBIfam" id="TIGR00437">
    <property type="entry name" value="feoB"/>
    <property type="match status" value="1"/>
</dbReference>
<feature type="binding site" evidence="13">
    <location>
        <begin position="10"/>
        <end position="17"/>
    </location>
    <ligand>
        <name>GTP</name>
        <dbReference type="ChEBI" id="CHEBI:37565"/>
        <label>1</label>
    </ligand>
</feature>
<evidence type="ECO:0000256" key="15">
    <source>
        <dbReference type="RuleBase" id="RU362098"/>
    </source>
</evidence>
<evidence type="ECO:0000256" key="9">
    <source>
        <dbReference type="ARBA" id="ARBA00023065"/>
    </source>
</evidence>
<keyword evidence="2 15" id="KW-0813">Transport</keyword>
<protein>
    <recommendedName>
        <fullName evidence="12 15">Ferrous iron transport protein B</fullName>
    </recommendedName>
</protein>
<feature type="binding site" evidence="14">
    <location>
        <position position="21"/>
    </location>
    <ligand>
        <name>Mg(2+)</name>
        <dbReference type="ChEBI" id="CHEBI:18420"/>
        <label>2</label>
    </ligand>
</feature>
<dbReference type="OrthoDB" id="9809127at2"/>
<feature type="binding site" evidence="13">
    <location>
        <begin position="35"/>
        <end position="39"/>
    </location>
    <ligand>
        <name>GTP</name>
        <dbReference type="ChEBI" id="CHEBI:37565"/>
        <label>2</label>
    </ligand>
</feature>
<feature type="domain" description="FeoB-type G" evidence="16">
    <location>
        <begin position="3"/>
        <end position="169"/>
    </location>
</feature>
<dbReference type="InterPro" id="IPR027417">
    <property type="entry name" value="P-loop_NTPase"/>
</dbReference>
<feature type="transmembrane region" description="Helical" evidence="15">
    <location>
        <begin position="503"/>
        <end position="525"/>
    </location>
</feature>
<evidence type="ECO:0000256" key="4">
    <source>
        <dbReference type="ARBA" id="ARBA00022496"/>
    </source>
</evidence>
<dbReference type="PROSITE" id="PS51711">
    <property type="entry name" value="G_FEOB"/>
    <property type="match status" value="1"/>
</dbReference>
<feature type="binding site" evidence="13">
    <location>
        <begin position="120"/>
        <end position="123"/>
    </location>
    <ligand>
        <name>GTP</name>
        <dbReference type="ChEBI" id="CHEBI:37565"/>
        <label>1</label>
    </ligand>
</feature>
<dbReference type="GO" id="GO:0005525">
    <property type="term" value="F:GTP binding"/>
    <property type="evidence" value="ECO:0007669"/>
    <property type="project" value="UniProtKB-KW"/>
</dbReference>
<keyword evidence="8 15" id="KW-0408">Iron</keyword>
<feature type="binding site" evidence="14">
    <location>
        <position position="22"/>
    </location>
    <ligand>
        <name>Mg(2+)</name>
        <dbReference type="ChEBI" id="CHEBI:18420"/>
        <label>1</label>
    </ligand>
</feature>
<feature type="transmembrane region" description="Helical" evidence="15">
    <location>
        <begin position="331"/>
        <end position="355"/>
    </location>
</feature>
<evidence type="ECO:0000256" key="2">
    <source>
        <dbReference type="ARBA" id="ARBA00022448"/>
    </source>
</evidence>
<dbReference type="AlphaFoldDB" id="A0A410JTZ6"/>
<feature type="binding site" evidence="14">
    <location>
        <position position="24"/>
    </location>
    <ligand>
        <name>Mg(2+)</name>
        <dbReference type="ChEBI" id="CHEBI:18420"/>
        <label>2</label>
    </ligand>
</feature>
<feature type="binding site" evidence="14">
    <location>
        <position position="25"/>
    </location>
    <ligand>
        <name>Mg(2+)</name>
        <dbReference type="ChEBI" id="CHEBI:18420"/>
        <label>2</label>
    </ligand>
</feature>
<dbReference type="PANTHER" id="PTHR43185">
    <property type="entry name" value="FERROUS IRON TRANSPORT PROTEIN B"/>
    <property type="match status" value="1"/>
</dbReference>
<dbReference type="InterPro" id="IPR030389">
    <property type="entry name" value="G_FEOB_dom"/>
</dbReference>
<evidence type="ECO:0000256" key="14">
    <source>
        <dbReference type="PIRSR" id="PIRSR603373-2"/>
    </source>
</evidence>
<feature type="transmembrane region" description="Helical" evidence="15">
    <location>
        <begin position="375"/>
        <end position="397"/>
    </location>
</feature>
<dbReference type="InterPro" id="IPR003373">
    <property type="entry name" value="Fe2_transport_prot-B"/>
</dbReference>
<dbReference type="GO" id="GO:0005886">
    <property type="term" value="C:plasma membrane"/>
    <property type="evidence" value="ECO:0007669"/>
    <property type="project" value="UniProtKB-SubCell"/>
</dbReference>
<dbReference type="EMBL" id="CP035107">
    <property type="protein sequence ID" value="QAR31672.1"/>
    <property type="molecule type" value="Genomic_DNA"/>
</dbReference>
<dbReference type="InterPro" id="IPR050860">
    <property type="entry name" value="FeoB_GTPase"/>
</dbReference>
<keyword evidence="6 13" id="KW-0547">Nucleotide-binding</keyword>
<keyword evidence="7 15" id="KW-1133">Transmembrane helix</keyword>
<dbReference type="GO" id="GO:0015093">
    <property type="term" value="F:ferrous iron transmembrane transporter activity"/>
    <property type="evidence" value="ECO:0007669"/>
    <property type="project" value="UniProtKB-UniRule"/>
</dbReference>
<keyword evidence="11 15" id="KW-0472">Membrane</keyword>
<comment type="function">
    <text evidence="15">Probable transporter of a GTP-driven Fe(2+) uptake system.</text>
</comment>
<evidence type="ECO:0000259" key="16">
    <source>
        <dbReference type="PROSITE" id="PS51711"/>
    </source>
</evidence>
<accession>A0A410JTZ6</accession>